<keyword evidence="1" id="KW-0812">Transmembrane</keyword>
<dbReference type="AlphaFoldDB" id="A0A5N4WR23"/>
<evidence type="ECO:0000256" key="1">
    <source>
        <dbReference type="SAM" id="Phobius"/>
    </source>
</evidence>
<evidence type="ECO:0000313" key="3">
    <source>
        <dbReference type="Proteomes" id="UP000325788"/>
    </source>
</evidence>
<accession>A0A5N4WR23</accession>
<dbReference type="EMBL" id="VXLD01000001">
    <property type="protein sequence ID" value="KAB1859834.1"/>
    <property type="molecule type" value="Genomic_DNA"/>
</dbReference>
<keyword evidence="1" id="KW-0472">Membrane</keyword>
<dbReference type="RefSeq" id="WP_151503789.1">
    <property type="nucleotide sequence ID" value="NZ_VXLD01000001.1"/>
</dbReference>
<gene>
    <name evidence="2" type="ORF">F4W09_01560</name>
</gene>
<evidence type="ECO:0000313" key="2">
    <source>
        <dbReference type="EMBL" id="KAB1859834.1"/>
    </source>
</evidence>
<comment type="caution">
    <text evidence="2">The sequence shown here is derived from an EMBL/GenBank/DDBJ whole genome shotgun (WGS) entry which is preliminary data.</text>
</comment>
<sequence length="224" mass="25957">MFFSYRFWCLSFIGLVATIALLFWLYLNVIASMQISAHRSEIILPASLPTQIHVGNYLDIHSKGRLGTQIDIDRRLELPLKGKYLAALQFEVETPITVNIDYQTMIRIDQLMPVETTTDLIYQNRLLPQFPLKLNIPVKLDVPFHLKREYTIPVKIQFDGPVYFEFNEPVGLHVVHHFAPQLNLNDPMKMERIASFNATMYNAVRKTSANLELNMHLPVRNIHP</sequence>
<proteinExistence type="predicted"/>
<dbReference type="Proteomes" id="UP000325788">
    <property type="component" value="Unassembled WGS sequence"/>
</dbReference>
<keyword evidence="1" id="KW-1133">Transmembrane helix</keyword>
<organism evidence="2 3">
    <name type="scientific">Acinetobacter tandoii</name>
    <dbReference type="NCBI Taxonomy" id="202954"/>
    <lineage>
        <taxon>Bacteria</taxon>
        <taxon>Pseudomonadati</taxon>
        <taxon>Pseudomonadota</taxon>
        <taxon>Gammaproteobacteria</taxon>
        <taxon>Moraxellales</taxon>
        <taxon>Moraxellaceae</taxon>
        <taxon>Acinetobacter</taxon>
    </lineage>
</organism>
<feature type="transmembrane region" description="Helical" evidence="1">
    <location>
        <begin position="7"/>
        <end position="27"/>
    </location>
</feature>
<protein>
    <submittedName>
        <fullName evidence="2">Uncharacterized protein</fullName>
    </submittedName>
</protein>
<reference evidence="2 3" key="1">
    <citation type="submission" date="2019-09" db="EMBL/GenBank/DDBJ databases">
        <title>Draft genome sequence of Acinetobacter tandoii W4-4-4 isolated from environmental water sample.</title>
        <authorList>
            <person name="Wee S.K."/>
            <person name="Yan B."/>
            <person name="Mustaffa S.B."/>
            <person name="Yap E.P.H."/>
        </authorList>
    </citation>
    <scope>NUCLEOTIDE SEQUENCE [LARGE SCALE GENOMIC DNA]</scope>
    <source>
        <strain evidence="2 3">W4-4-4</strain>
    </source>
</reference>
<name>A0A5N4WR23_9GAMM</name>